<feature type="disulfide bond" description="Redox-active" evidence="8">
    <location>
        <begin position="54"/>
        <end position="57"/>
    </location>
</feature>
<dbReference type="PROSITE" id="PS51352">
    <property type="entry name" value="THIOREDOXIN_2"/>
    <property type="match status" value="1"/>
</dbReference>
<evidence type="ECO:0000256" key="8">
    <source>
        <dbReference type="PIRSR" id="PIRSR001488-1"/>
    </source>
</evidence>
<dbReference type="Gene3D" id="3.40.30.10">
    <property type="entry name" value="Glutaredoxin"/>
    <property type="match status" value="1"/>
</dbReference>
<dbReference type="InterPro" id="IPR013766">
    <property type="entry name" value="Thioredoxin_domain"/>
</dbReference>
<dbReference type="InterPro" id="IPR023205">
    <property type="entry name" value="DsbA/DsbL"/>
</dbReference>
<evidence type="ECO:0000256" key="5">
    <source>
        <dbReference type="ARBA" id="ARBA00023157"/>
    </source>
</evidence>
<dbReference type="InterPro" id="IPR001853">
    <property type="entry name" value="DSBA-like_thioredoxin_dom"/>
</dbReference>
<evidence type="ECO:0000313" key="12">
    <source>
        <dbReference type="Proteomes" id="UP000198749"/>
    </source>
</evidence>
<evidence type="ECO:0000256" key="1">
    <source>
        <dbReference type="ARBA" id="ARBA00004418"/>
    </source>
</evidence>
<dbReference type="Proteomes" id="UP000198749">
    <property type="component" value="Unassembled WGS sequence"/>
</dbReference>
<dbReference type="EMBL" id="FOGB01000002">
    <property type="protein sequence ID" value="SEQ20004.1"/>
    <property type="molecule type" value="Genomic_DNA"/>
</dbReference>
<organism evidence="11 12">
    <name type="scientific">Amphritea atlantica</name>
    <dbReference type="NCBI Taxonomy" id="355243"/>
    <lineage>
        <taxon>Bacteria</taxon>
        <taxon>Pseudomonadati</taxon>
        <taxon>Pseudomonadota</taxon>
        <taxon>Gammaproteobacteria</taxon>
        <taxon>Oceanospirillales</taxon>
        <taxon>Oceanospirillaceae</taxon>
        <taxon>Amphritea</taxon>
    </lineage>
</organism>
<dbReference type="GO" id="GO:0042597">
    <property type="term" value="C:periplasmic space"/>
    <property type="evidence" value="ECO:0007669"/>
    <property type="project" value="UniProtKB-SubCell"/>
</dbReference>
<keyword evidence="12" id="KW-1185">Reference proteome</keyword>
<gene>
    <name evidence="11" type="ORF">SAMN03080615_00657</name>
</gene>
<dbReference type="InterPro" id="IPR036249">
    <property type="entry name" value="Thioredoxin-like_sf"/>
</dbReference>
<dbReference type="OrthoDB" id="9784896at2"/>
<dbReference type="PANTHER" id="PTHR35891:SF2">
    <property type="entry name" value="THIOL:DISULFIDE INTERCHANGE PROTEIN DSBA"/>
    <property type="match status" value="1"/>
</dbReference>
<evidence type="ECO:0000256" key="2">
    <source>
        <dbReference type="ARBA" id="ARBA00005791"/>
    </source>
</evidence>
<dbReference type="Pfam" id="PF01323">
    <property type="entry name" value="DSBA"/>
    <property type="match status" value="1"/>
</dbReference>
<protein>
    <recommendedName>
        <fullName evidence="7">Thiol:disulfide interchange protein</fullName>
    </recommendedName>
</protein>
<evidence type="ECO:0000256" key="9">
    <source>
        <dbReference type="SAM" id="SignalP"/>
    </source>
</evidence>
<comment type="similarity">
    <text evidence="2">Belongs to the thioredoxin family. DsbA subfamily.</text>
</comment>
<accession>A0A1H9E2U4</accession>
<comment type="subcellular location">
    <subcellularLocation>
        <location evidence="1 7">Periplasm</location>
    </subcellularLocation>
</comment>
<keyword evidence="6" id="KW-0676">Redox-active center</keyword>
<feature type="domain" description="Thioredoxin" evidence="10">
    <location>
        <begin position="14"/>
        <end position="151"/>
    </location>
</feature>
<evidence type="ECO:0000256" key="7">
    <source>
        <dbReference type="PIRNR" id="PIRNR001488"/>
    </source>
</evidence>
<reference evidence="12" key="1">
    <citation type="submission" date="2016-10" db="EMBL/GenBank/DDBJ databases">
        <authorList>
            <person name="Varghese N."/>
            <person name="Submissions S."/>
        </authorList>
    </citation>
    <scope>NUCLEOTIDE SEQUENCE [LARGE SCALE GENOMIC DNA]</scope>
    <source>
        <strain evidence="12">DSM 18887</strain>
    </source>
</reference>
<dbReference type="PIRSF" id="PIRSF001488">
    <property type="entry name" value="Tdi_protein"/>
    <property type="match status" value="1"/>
</dbReference>
<evidence type="ECO:0000313" key="11">
    <source>
        <dbReference type="EMBL" id="SEQ20004.1"/>
    </source>
</evidence>
<dbReference type="CDD" id="cd03019">
    <property type="entry name" value="DsbA_DsbA"/>
    <property type="match status" value="1"/>
</dbReference>
<dbReference type="InterPro" id="IPR050824">
    <property type="entry name" value="Thiol_disulfide_DsbA"/>
</dbReference>
<dbReference type="STRING" id="355243.SAMN03080615_00657"/>
<proteinExistence type="inferred from homology"/>
<dbReference type="AlphaFoldDB" id="A0A1H9E2U4"/>
<evidence type="ECO:0000259" key="10">
    <source>
        <dbReference type="PROSITE" id="PS51352"/>
    </source>
</evidence>
<dbReference type="PANTHER" id="PTHR35891">
    <property type="entry name" value="THIOL:DISULFIDE INTERCHANGE PROTEIN DSBA"/>
    <property type="match status" value="1"/>
</dbReference>
<name>A0A1H9E2U4_9GAMM</name>
<evidence type="ECO:0000256" key="4">
    <source>
        <dbReference type="ARBA" id="ARBA00022764"/>
    </source>
</evidence>
<sequence length="207" mass="23331">MFRKLAIGLLLTLTAVIAQAEEYKAGVNYDVIAMPVPTADKTKVEVVEAFGYLCPHCAHFEPLLHSWVTKLPADVDFSRVPVVFSRSWEPLARAYYSSEILHDLDKTHQATFDALHKERRRFNSMDDLVNYYADLGVDKDKFTKMIQSFAVNMRMNQGASKLKGYGIQSVPTLIVNGKYRITADKAGGHAGMLKVAEYLIEQERNAQ</sequence>
<feature type="signal peptide" evidence="9">
    <location>
        <begin position="1"/>
        <end position="20"/>
    </location>
</feature>
<evidence type="ECO:0000256" key="6">
    <source>
        <dbReference type="ARBA" id="ARBA00023284"/>
    </source>
</evidence>
<dbReference type="SUPFAM" id="SSF52833">
    <property type="entry name" value="Thioredoxin-like"/>
    <property type="match status" value="1"/>
</dbReference>
<feature type="chain" id="PRO_5011709300" description="Thiol:disulfide interchange protein" evidence="9">
    <location>
        <begin position="21"/>
        <end position="207"/>
    </location>
</feature>
<evidence type="ECO:0000256" key="3">
    <source>
        <dbReference type="ARBA" id="ARBA00022729"/>
    </source>
</evidence>
<dbReference type="RefSeq" id="WP_091353998.1">
    <property type="nucleotide sequence ID" value="NZ_AP025284.1"/>
</dbReference>
<keyword evidence="3 9" id="KW-0732">Signal</keyword>
<dbReference type="GO" id="GO:0016491">
    <property type="term" value="F:oxidoreductase activity"/>
    <property type="evidence" value="ECO:0007669"/>
    <property type="project" value="InterPro"/>
</dbReference>
<keyword evidence="4 7" id="KW-0574">Periplasm</keyword>
<keyword evidence="5 7" id="KW-1015">Disulfide bond</keyword>